<sequence length="55" mass="6070">MTAKFSHQLHLLQRLIWILVAKRSDRLVTSNALSVGVLEDEQSGCPSVTQQPPLG</sequence>
<evidence type="ECO:0000313" key="1">
    <source>
        <dbReference type="EMBL" id="CEK88477.1"/>
    </source>
</evidence>
<protein>
    <submittedName>
        <fullName evidence="1">Uncharacterized protein</fullName>
    </submittedName>
</protein>
<accession>A0A0B7B6J4</accession>
<organism evidence="1">
    <name type="scientific">Arion vulgaris</name>
    <dbReference type="NCBI Taxonomy" id="1028688"/>
    <lineage>
        <taxon>Eukaryota</taxon>
        <taxon>Metazoa</taxon>
        <taxon>Spiralia</taxon>
        <taxon>Lophotrochozoa</taxon>
        <taxon>Mollusca</taxon>
        <taxon>Gastropoda</taxon>
        <taxon>Heterobranchia</taxon>
        <taxon>Euthyneura</taxon>
        <taxon>Panpulmonata</taxon>
        <taxon>Eupulmonata</taxon>
        <taxon>Stylommatophora</taxon>
        <taxon>Helicina</taxon>
        <taxon>Arionoidea</taxon>
        <taxon>Arionidae</taxon>
        <taxon>Arion</taxon>
    </lineage>
</organism>
<name>A0A0B7B6J4_9EUPU</name>
<gene>
    <name evidence="1" type="primary">ORF165536</name>
</gene>
<dbReference type="AlphaFoldDB" id="A0A0B7B6J4"/>
<proteinExistence type="predicted"/>
<reference evidence="1" key="1">
    <citation type="submission" date="2014-12" db="EMBL/GenBank/DDBJ databases">
        <title>Insight into the proteome of Arion vulgaris.</title>
        <authorList>
            <person name="Aradska J."/>
            <person name="Bulat T."/>
            <person name="Smidak R."/>
            <person name="Sarate P."/>
            <person name="Gangsoo J."/>
            <person name="Sialana F."/>
            <person name="Bilban M."/>
            <person name="Lubec G."/>
        </authorList>
    </citation>
    <scope>NUCLEOTIDE SEQUENCE</scope>
    <source>
        <tissue evidence="1">Skin</tissue>
    </source>
</reference>
<dbReference type="EMBL" id="HACG01041612">
    <property type="protein sequence ID" value="CEK88477.1"/>
    <property type="molecule type" value="Transcribed_RNA"/>
</dbReference>